<keyword evidence="6" id="KW-0662">Pyridine nucleotide biosynthesis</keyword>
<dbReference type="InterPro" id="IPR003953">
    <property type="entry name" value="FAD-dep_OxRdtase_2_FAD-bd"/>
</dbReference>
<sequence length="114" mass="11319">VQFHPTAMDLGGDPMPLASEAIRGAGAALIDGAGRPVMAGIPGGDLAPRDVVARQVAATIDAGDRVFLDARAAIGPGFAARFPTAAAACRKAGIDPASQPIPVAPAAHYHMGGI</sequence>
<dbReference type="InterPro" id="IPR027477">
    <property type="entry name" value="Succ_DH/fumarate_Rdtase_cat_sf"/>
</dbReference>
<dbReference type="Gene3D" id="3.90.700.10">
    <property type="entry name" value="Succinate dehydrogenase/fumarate reductase flavoprotein, catalytic domain"/>
    <property type="match status" value="1"/>
</dbReference>
<comment type="similarity">
    <text evidence="3">Belongs to the FAD-dependent oxidoreductase 2 family. NadB subfamily.</text>
</comment>
<evidence type="ECO:0000256" key="8">
    <source>
        <dbReference type="ARBA" id="ARBA00023002"/>
    </source>
</evidence>
<dbReference type="GO" id="GO:0034628">
    <property type="term" value="P:'de novo' NAD+ biosynthetic process from L-aspartate"/>
    <property type="evidence" value="ECO:0007669"/>
    <property type="project" value="TreeGrafter"/>
</dbReference>
<name>A0A3B9IDW7_9PROT</name>
<dbReference type="PANTHER" id="PTHR42716">
    <property type="entry name" value="L-ASPARTATE OXIDASE"/>
    <property type="match status" value="1"/>
</dbReference>
<evidence type="ECO:0000256" key="1">
    <source>
        <dbReference type="ARBA" id="ARBA00001974"/>
    </source>
</evidence>
<comment type="caution">
    <text evidence="11">The sequence shown here is derived from an EMBL/GenBank/DDBJ whole genome shotgun (WGS) entry which is preliminary data.</text>
</comment>
<feature type="non-terminal residue" evidence="11">
    <location>
        <position position="1"/>
    </location>
</feature>
<evidence type="ECO:0000256" key="3">
    <source>
        <dbReference type="ARBA" id="ARBA00008562"/>
    </source>
</evidence>
<proteinExistence type="inferred from homology"/>
<reference evidence="11 12" key="1">
    <citation type="journal article" date="2018" name="Nat. Biotechnol.">
        <title>A standardized bacterial taxonomy based on genome phylogeny substantially revises the tree of life.</title>
        <authorList>
            <person name="Parks D.H."/>
            <person name="Chuvochina M."/>
            <person name="Waite D.W."/>
            <person name="Rinke C."/>
            <person name="Skarshewski A."/>
            <person name="Chaumeil P.A."/>
            <person name="Hugenholtz P."/>
        </authorList>
    </citation>
    <scope>NUCLEOTIDE SEQUENCE [LARGE SCALE GENOMIC DNA]</scope>
    <source>
        <strain evidence="11">UBA8739</strain>
    </source>
</reference>
<comment type="pathway">
    <text evidence="2">Cofactor biosynthesis; NAD(+) biosynthesis; iminoaspartate from L-aspartate (oxidase route): step 1/1.</text>
</comment>
<dbReference type="Pfam" id="PF00890">
    <property type="entry name" value="FAD_binding_2"/>
    <property type="match status" value="1"/>
</dbReference>
<dbReference type="GO" id="GO:0008734">
    <property type="term" value="F:L-aspartate oxidase activity"/>
    <property type="evidence" value="ECO:0007669"/>
    <property type="project" value="UniProtKB-EC"/>
</dbReference>
<feature type="non-terminal residue" evidence="11">
    <location>
        <position position="114"/>
    </location>
</feature>
<evidence type="ECO:0000256" key="2">
    <source>
        <dbReference type="ARBA" id="ARBA00004950"/>
    </source>
</evidence>
<organism evidence="11 12">
    <name type="scientific">Tistrella mobilis</name>
    <dbReference type="NCBI Taxonomy" id="171437"/>
    <lineage>
        <taxon>Bacteria</taxon>
        <taxon>Pseudomonadati</taxon>
        <taxon>Pseudomonadota</taxon>
        <taxon>Alphaproteobacteria</taxon>
        <taxon>Geminicoccales</taxon>
        <taxon>Geminicoccaceae</taxon>
        <taxon>Tistrella</taxon>
    </lineage>
</organism>
<dbReference type="Gene3D" id="3.50.50.60">
    <property type="entry name" value="FAD/NAD(P)-binding domain"/>
    <property type="match status" value="1"/>
</dbReference>
<accession>A0A3B9IDW7</accession>
<dbReference type="EMBL" id="DMAI01000007">
    <property type="protein sequence ID" value="HAE45888.1"/>
    <property type="molecule type" value="Genomic_DNA"/>
</dbReference>
<evidence type="ECO:0000256" key="9">
    <source>
        <dbReference type="ARBA" id="ARBA00048305"/>
    </source>
</evidence>
<dbReference type="InterPro" id="IPR005288">
    <property type="entry name" value="NadB"/>
</dbReference>
<dbReference type="PANTHER" id="PTHR42716:SF2">
    <property type="entry name" value="L-ASPARTATE OXIDASE, CHLOROPLASTIC"/>
    <property type="match status" value="1"/>
</dbReference>
<dbReference type="Proteomes" id="UP000257706">
    <property type="component" value="Unassembled WGS sequence"/>
</dbReference>
<dbReference type="SUPFAM" id="SSF56425">
    <property type="entry name" value="Succinate dehydrogenase/fumarate reductase flavoprotein, catalytic domain"/>
    <property type="match status" value="1"/>
</dbReference>
<evidence type="ECO:0000256" key="7">
    <source>
        <dbReference type="ARBA" id="ARBA00022827"/>
    </source>
</evidence>
<evidence type="ECO:0000313" key="11">
    <source>
        <dbReference type="EMBL" id="HAE45888.1"/>
    </source>
</evidence>
<gene>
    <name evidence="11" type="ORF">DCK97_00560</name>
</gene>
<dbReference type="AlphaFoldDB" id="A0A3B9IDW7"/>
<keyword evidence="8" id="KW-0560">Oxidoreductase</keyword>
<evidence type="ECO:0000256" key="6">
    <source>
        <dbReference type="ARBA" id="ARBA00022642"/>
    </source>
</evidence>
<evidence type="ECO:0000256" key="5">
    <source>
        <dbReference type="ARBA" id="ARBA00022630"/>
    </source>
</evidence>
<comment type="catalytic activity">
    <reaction evidence="9">
        <text>L-aspartate + O2 = iminosuccinate + H2O2</text>
        <dbReference type="Rhea" id="RHEA:25876"/>
        <dbReference type="ChEBI" id="CHEBI:15379"/>
        <dbReference type="ChEBI" id="CHEBI:16240"/>
        <dbReference type="ChEBI" id="CHEBI:29991"/>
        <dbReference type="ChEBI" id="CHEBI:77875"/>
        <dbReference type="EC" id="1.4.3.16"/>
    </reaction>
    <physiologicalReaction direction="left-to-right" evidence="9">
        <dbReference type="Rhea" id="RHEA:25877"/>
    </physiologicalReaction>
</comment>
<evidence type="ECO:0000259" key="10">
    <source>
        <dbReference type="Pfam" id="PF00890"/>
    </source>
</evidence>
<dbReference type="UniPathway" id="UPA00253">
    <property type="reaction ID" value="UER00326"/>
</dbReference>
<evidence type="ECO:0000256" key="4">
    <source>
        <dbReference type="ARBA" id="ARBA00012173"/>
    </source>
</evidence>
<keyword evidence="5" id="KW-0285">Flavoprotein</keyword>
<protein>
    <recommendedName>
        <fullName evidence="4">L-aspartate oxidase</fullName>
        <ecNumber evidence="4">1.4.3.16</ecNumber>
    </recommendedName>
</protein>
<dbReference type="InterPro" id="IPR036188">
    <property type="entry name" value="FAD/NAD-bd_sf"/>
</dbReference>
<comment type="cofactor">
    <cofactor evidence="1">
        <name>FAD</name>
        <dbReference type="ChEBI" id="CHEBI:57692"/>
    </cofactor>
</comment>
<dbReference type="EC" id="1.4.3.16" evidence="4"/>
<keyword evidence="7" id="KW-0274">FAD</keyword>
<evidence type="ECO:0000313" key="12">
    <source>
        <dbReference type="Proteomes" id="UP000257706"/>
    </source>
</evidence>
<feature type="domain" description="FAD-dependent oxidoreductase 2 FAD-binding" evidence="10">
    <location>
        <begin position="1"/>
        <end position="114"/>
    </location>
</feature>